<keyword evidence="3" id="KW-1185">Reference proteome</keyword>
<accession>A0ABY6UME3</accession>
<name>A0ABY6UME3_BIOOC</name>
<dbReference type="InterPro" id="IPR010730">
    <property type="entry name" value="HET"/>
</dbReference>
<dbReference type="PANTHER" id="PTHR24148">
    <property type="entry name" value="ANKYRIN REPEAT DOMAIN-CONTAINING PROTEIN 39 HOMOLOG-RELATED"/>
    <property type="match status" value="1"/>
</dbReference>
<evidence type="ECO:0000313" key="3">
    <source>
        <dbReference type="Proteomes" id="UP000766486"/>
    </source>
</evidence>
<reference evidence="2 3" key="1">
    <citation type="submission" date="2019-06" db="EMBL/GenBank/DDBJ databases">
        <authorList>
            <person name="Broberg M."/>
        </authorList>
    </citation>
    <scope>NUCLEOTIDE SEQUENCE [LARGE SCALE GENOMIC DNA]</scope>
</reference>
<dbReference type="Proteomes" id="UP000766486">
    <property type="component" value="Unassembled WGS sequence"/>
</dbReference>
<evidence type="ECO:0000313" key="2">
    <source>
        <dbReference type="EMBL" id="VUC32491.1"/>
    </source>
</evidence>
<feature type="domain" description="Heterokaryon incompatibility" evidence="1">
    <location>
        <begin position="102"/>
        <end position="271"/>
    </location>
</feature>
<dbReference type="Pfam" id="PF26639">
    <property type="entry name" value="Het-6_barrel"/>
    <property type="match status" value="1"/>
</dbReference>
<sequence>MKRFGLLASRVCSVNASCTSFLPRRLVASSRVHSPFARNNPSRSFSRSSRVETRLDKYPYSALPPGSSFRLLELHPRNHPQNANQIVVSLLDSHLDSTTAPYEALSYSWNDPYAVALLPPDVPTIVGQDGKIACPISIDGDYTVQVTPNLMLALRALQLENASRTLWIDALCINQDSSLEKSSQVPLMTDIYSKARKVVIWLGEEDYWTYGSIGVINRWAGIYTNALKTGARQPEILEKLTEWSTFDVEEQACFEAFVRRAWFTRAWTFQELCLSQDTEIRCGKYSVPWAVFGDACAAVIAAGQENFVFEEHENIKTLVDFYKFCQDMPNRRDRLRDERFQLSRLLQRTRPQQVTDPRDKLYSLLGIANSPRRTNEAYRVDYTETKKEVYRRFTRDMIVEDGDLGVLSSVQRQQSPTKELEYYVRALREAAQAAVPQDSEESESEYSTQDLDDKQLVLWRDAHRNSFPDLFTPIKLEGSEPKADSLPSWVPDFVAQDNLEYVATDVNVKTDLPESLIRTKFPRPIAQHFNDGWPRYWLNKQFSYRVGSGDITHETGNADHLGVWGVKVGTVKSVFEMPFTSDPSVRVSLRTEQPDLESDLLAGSPSSKARAPPAPVPFNFDFTRRFWPVQSHESAAEEPVLVEDLVYKHTGERTELAVLRTITADMLPISKRLPQAQKTVLFPFHYDWYFWNQGPDNQPRKFPNMAPSRLEDWNLRWVQFWRECLLPGVRGFERDVSMPVGWENGASRVTKFDWIPGFSQQELDGLHGLWGISCEIQHAVNRASWNREFFITDNGYMGIGPVGVRPGDEVWSLIGGHVPFVLRPSSHGNGTASVKCYKLVGESYVHGIMDGELWAEQRDTWKDLDKMKAKATKVVLV</sequence>
<proteinExistence type="predicted"/>
<evidence type="ECO:0000259" key="1">
    <source>
        <dbReference type="Pfam" id="PF06985"/>
    </source>
</evidence>
<organism evidence="2 3">
    <name type="scientific">Bionectria ochroleuca</name>
    <name type="common">Gliocladium roseum</name>
    <dbReference type="NCBI Taxonomy" id="29856"/>
    <lineage>
        <taxon>Eukaryota</taxon>
        <taxon>Fungi</taxon>
        <taxon>Dikarya</taxon>
        <taxon>Ascomycota</taxon>
        <taxon>Pezizomycotina</taxon>
        <taxon>Sordariomycetes</taxon>
        <taxon>Hypocreomycetidae</taxon>
        <taxon>Hypocreales</taxon>
        <taxon>Bionectriaceae</taxon>
        <taxon>Clonostachys</taxon>
    </lineage>
</organism>
<dbReference type="InterPro" id="IPR052895">
    <property type="entry name" value="HetReg/Transcr_Mod"/>
</dbReference>
<protein>
    <recommendedName>
        <fullName evidence="1">Heterokaryon incompatibility domain-containing protein</fullName>
    </recommendedName>
</protein>
<dbReference type="EMBL" id="CABFNS010000851">
    <property type="protein sequence ID" value="VUC32491.1"/>
    <property type="molecule type" value="Genomic_DNA"/>
</dbReference>
<gene>
    <name evidence="2" type="ORF">CLO192961_LOCUS328734</name>
</gene>
<dbReference type="PANTHER" id="PTHR24148:SF73">
    <property type="entry name" value="HET DOMAIN PROTEIN (AFU_ORTHOLOGUE AFUA_8G01020)"/>
    <property type="match status" value="1"/>
</dbReference>
<comment type="caution">
    <text evidence="2">The sequence shown here is derived from an EMBL/GenBank/DDBJ whole genome shotgun (WGS) entry which is preliminary data.</text>
</comment>
<dbReference type="Pfam" id="PF06985">
    <property type="entry name" value="HET"/>
    <property type="match status" value="1"/>
</dbReference>